<dbReference type="InterPro" id="IPR007344">
    <property type="entry name" value="GrpB/CoaE"/>
</dbReference>
<dbReference type="Proteomes" id="UP000037043">
    <property type="component" value="Unassembled WGS sequence"/>
</dbReference>
<dbReference type="PANTHER" id="PTHR34822">
    <property type="entry name" value="GRPB DOMAIN PROTEIN (AFU_ORTHOLOGUE AFUA_1G01530)"/>
    <property type="match status" value="1"/>
</dbReference>
<dbReference type="Pfam" id="PF04229">
    <property type="entry name" value="GrpB"/>
    <property type="match status" value="1"/>
</dbReference>
<keyword evidence="2" id="KW-1185">Reference proteome</keyword>
<dbReference type="GO" id="GO:0016301">
    <property type="term" value="F:kinase activity"/>
    <property type="evidence" value="ECO:0007669"/>
    <property type="project" value="UniProtKB-KW"/>
</dbReference>
<dbReference type="EMBL" id="LHUR01000024">
    <property type="protein sequence ID" value="KOA19416.1"/>
    <property type="molecule type" value="Genomic_DNA"/>
</dbReference>
<organism evidence="1 2">
    <name type="scientific">Clostridium homopropionicum DSM 5847</name>
    <dbReference type="NCBI Taxonomy" id="1121318"/>
    <lineage>
        <taxon>Bacteria</taxon>
        <taxon>Bacillati</taxon>
        <taxon>Bacillota</taxon>
        <taxon>Clostridia</taxon>
        <taxon>Eubacteriales</taxon>
        <taxon>Clostridiaceae</taxon>
        <taxon>Clostridium</taxon>
    </lineage>
</organism>
<dbReference type="InterPro" id="IPR043519">
    <property type="entry name" value="NT_sf"/>
</dbReference>
<dbReference type="PATRIC" id="fig|1121318.3.peg.2216"/>
<keyword evidence="1" id="KW-0808">Transferase</keyword>
<protein>
    <submittedName>
        <fullName evidence="1">Dephospho-CoA kinase/protein folding accessory domain-containing protein</fullName>
    </submittedName>
</protein>
<sequence length="178" mass="20735">MSTQSEIRTIEVVPYNLNWVKKYLDEAEKVKKIMADELVKIHHIGSTAIPGISAKPVIDILVEVKNIRDVDNYNEEMKEIGYIPKGEYGIEGRKFFLKGEINRTHHVHVFEMGNSEIKRHLNFRDYMISHPEEAKSYSELKKELAIKFIHDIDGYCNGKDGFIKEIDKKAEEWAKTRL</sequence>
<gene>
    <name evidence="1" type="ORF">CLHOM_22070</name>
</gene>
<evidence type="ECO:0000313" key="2">
    <source>
        <dbReference type="Proteomes" id="UP000037043"/>
    </source>
</evidence>
<dbReference type="PANTHER" id="PTHR34822:SF1">
    <property type="entry name" value="GRPB FAMILY PROTEIN"/>
    <property type="match status" value="1"/>
</dbReference>
<dbReference type="SUPFAM" id="SSF81301">
    <property type="entry name" value="Nucleotidyltransferase"/>
    <property type="match status" value="1"/>
</dbReference>
<evidence type="ECO:0000313" key="1">
    <source>
        <dbReference type="EMBL" id="KOA19416.1"/>
    </source>
</evidence>
<accession>A0A0L6Z8V7</accession>
<reference evidence="2" key="1">
    <citation type="submission" date="2015-08" db="EMBL/GenBank/DDBJ databases">
        <title>Genome sequence of the strict anaerobe Clostridium homopropionicum LuHBu1 (DSM 5847T).</title>
        <authorList>
            <person name="Poehlein A."/>
            <person name="Beck M."/>
            <person name="Schiel-Bengelsdorf B."/>
            <person name="Bengelsdorf F.R."/>
            <person name="Daniel R."/>
            <person name="Duerre P."/>
        </authorList>
    </citation>
    <scope>NUCLEOTIDE SEQUENCE [LARGE SCALE GENOMIC DNA]</scope>
    <source>
        <strain evidence="2">DSM 5847</strain>
    </source>
</reference>
<keyword evidence="1" id="KW-0418">Kinase</keyword>
<proteinExistence type="predicted"/>
<dbReference type="STRING" id="36844.SAMN04488501_11355"/>
<comment type="caution">
    <text evidence="1">The sequence shown here is derived from an EMBL/GenBank/DDBJ whole genome shotgun (WGS) entry which is preliminary data.</text>
</comment>
<name>A0A0L6Z8V7_9CLOT</name>
<dbReference type="AlphaFoldDB" id="A0A0L6Z8V7"/>
<dbReference type="Gene3D" id="3.30.460.10">
    <property type="entry name" value="Beta Polymerase, domain 2"/>
    <property type="match status" value="1"/>
</dbReference>
<dbReference type="RefSeq" id="WP_052221725.1">
    <property type="nucleotide sequence ID" value="NZ_LHUR01000024.1"/>
</dbReference>